<proteinExistence type="predicted"/>
<dbReference type="PROSITE" id="PS51208">
    <property type="entry name" value="AUTOTRANSPORTER"/>
    <property type="match status" value="1"/>
</dbReference>
<dbReference type="Pfam" id="PF03797">
    <property type="entry name" value="Autotransporter"/>
    <property type="match status" value="1"/>
</dbReference>
<dbReference type="Gene3D" id="2.130.10.10">
    <property type="entry name" value="YVTN repeat-like/Quinoprotein amine dehydrogenase"/>
    <property type="match status" value="1"/>
</dbReference>
<reference evidence="2" key="1">
    <citation type="submission" date="2018-05" db="EMBL/GenBank/DDBJ databases">
        <authorList>
            <person name="Lanie J.A."/>
            <person name="Ng W.-L."/>
            <person name="Kazmierczak K.M."/>
            <person name="Andrzejewski T.M."/>
            <person name="Davidsen T.M."/>
            <person name="Wayne K.J."/>
            <person name="Tettelin H."/>
            <person name="Glass J.I."/>
            <person name="Rusch D."/>
            <person name="Podicherti R."/>
            <person name="Tsui H.-C.T."/>
            <person name="Winkler M.E."/>
        </authorList>
    </citation>
    <scope>NUCLEOTIDE SEQUENCE</scope>
</reference>
<dbReference type="GO" id="GO:0019867">
    <property type="term" value="C:outer membrane"/>
    <property type="evidence" value="ECO:0007669"/>
    <property type="project" value="InterPro"/>
</dbReference>
<dbReference type="InterPro" id="IPR005546">
    <property type="entry name" value="Autotransporte_beta"/>
</dbReference>
<protein>
    <recommendedName>
        <fullName evidence="1">Autotransporter domain-containing protein</fullName>
    </recommendedName>
</protein>
<dbReference type="NCBIfam" id="TIGR01414">
    <property type="entry name" value="autotrans_barl"/>
    <property type="match status" value="1"/>
</dbReference>
<feature type="non-terminal residue" evidence="2">
    <location>
        <position position="1"/>
    </location>
</feature>
<accession>A0A382DA40</accession>
<dbReference type="InterPro" id="IPR036709">
    <property type="entry name" value="Autotransporte_beta_dom_sf"/>
</dbReference>
<feature type="domain" description="Autotransporter" evidence="1">
    <location>
        <begin position="205"/>
        <end position="482"/>
    </location>
</feature>
<name>A0A382DA40_9ZZZZ</name>
<dbReference type="EMBL" id="UINC01038049">
    <property type="protein sequence ID" value="SVB34473.1"/>
    <property type="molecule type" value="Genomic_DNA"/>
</dbReference>
<evidence type="ECO:0000259" key="1">
    <source>
        <dbReference type="PROSITE" id="PS51208"/>
    </source>
</evidence>
<evidence type="ECO:0000313" key="2">
    <source>
        <dbReference type="EMBL" id="SVB34473.1"/>
    </source>
</evidence>
<gene>
    <name evidence="2" type="ORF">METZ01_LOCUS187327</name>
</gene>
<dbReference type="AlphaFoldDB" id="A0A382DA40"/>
<organism evidence="2">
    <name type="scientific">marine metagenome</name>
    <dbReference type="NCBI Taxonomy" id="408172"/>
    <lineage>
        <taxon>unclassified sequences</taxon>
        <taxon>metagenomes</taxon>
        <taxon>ecological metagenomes</taxon>
    </lineage>
</organism>
<dbReference type="Gene3D" id="2.40.128.130">
    <property type="entry name" value="Autotransporter beta-domain"/>
    <property type="match status" value="1"/>
</dbReference>
<dbReference type="InterPro" id="IPR015943">
    <property type="entry name" value="WD40/YVTN_repeat-like_dom_sf"/>
</dbReference>
<dbReference type="SMART" id="SM00869">
    <property type="entry name" value="Autotransporter"/>
    <property type="match status" value="1"/>
</dbReference>
<dbReference type="InterPro" id="IPR006315">
    <property type="entry name" value="OM_autotransptr_brl_dom"/>
</dbReference>
<dbReference type="SUPFAM" id="SSF75011">
    <property type="entry name" value="3-carboxy-cis,cis-mucoante lactonizing enzyme"/>
    <property type="match status" value="1"/>
</dbReference>
<dbReference type="SUPFAM" id="SSF103515">
    <property type="entry name" value="Autotransporter"/>
    <property type="match status" value="1"/>
</dbReference>
<sequence>DVNEYALSTGFDLSTAVYAGDDEKFSVSGQESSPIDLDFNSDGTRMFVMGWTGNDINEYTLSTGFDVSTASFVDSFSVSSQDIIPEDVAFNDDGTKMFVLGRNDTDVNEYTLSCAYKVTSSSTCDDPSTIKEVRGLIDAQIETAKNFAKDSSASAFKRLSILRAEKHDGSTSQNIDINFQNPALAQLIDVMPVSTSDKLNPLQKIIPDDWATWSEGSVSFGKIGETNLSSAQDMTSLGISIGADKKVNENRLLGVVLRVGNNDVDVGTYGSAVDTDAISLSLYGSNGLNEDQFLDHVIGVSLLNSDIVRKNSGNTNTQTGERDGKQIFSSLKFGREFEYNDMNITPTGRMDGSFTHLNAYTESGNEAIKYNDQDIVSLMTSLGMMIDRDISLENSIVISRVNLEYGKDFASSSKVVTRYTSDNNTTYSYQANKQDRDILTAGFGFDFTHIQGLTISADYQKQKIISEGSIDTLLLAASFVSKRETEYAMTLEGTDDFAVGLNVAKNINGFNFTVGSNYTLMSEIPDYGAILKVSNTF</sequence>